<accession>A0ABQ5AZU2</accession>
<comment type="caution">
    <text evidence="3">The sequence shown here is derived from an EMBL/GenBank/DDBJ whole genome shotgun (WGS) entry which is preliminary data.</text>
</comment>
<feature type="region of interest" description="Disordered" evidence="1">
    <location>
        <begin position="198"/>
        <end position="251"/>
    </location>
</feature>
<evidence type="ECO:0000313" key="3">
    <source>
        <dbReference type="EMBL" id="GJT08175.1"/>
    </source>
</evidence>
<reference evidence="3" key="2">
    <citation type="submission" date="2022-01" db="EMBL/GenBank/DDBJ databases">
        <authorList>
            <person name="Yamashiro T."/>
            <person name="Shiraishi A."/>
            <person name="Satake H."/>
            <person name="Nakayama K."/>
        </authorList>
    </citation>
    <scope>NUCLEOTIDE SEQUENCE</scope>
</reference>
<reference evidence="3" key="1">
    <citation type="journal article" date="2022" name="Int. J. Mol. Sci.">
        <title>Draft Genome of Tanacetum Coccineum: Genomic Comparison of Closely Related Tanacetum-Family Plants.</title>
        <authorList>
            <person name="Yamashiro T."/>
            <person name="Shiraishi A."/>
            <person name="Nakayama K."/>
            <person name="Satake H."/>
        </authorList>
    </citation>
    <scope>NUCLEOTIDE SEQUENCE</scope>
</reference>
<dbReference type="Proteomes" id="UP001151760">
    <property type="component" value="Unassembled WGS sequence"/>
</dbReference>
<name>A0ABQ5AZU2_9ASTR</name>
<evidence type="ECO:0000259" key="2">
    <source>
        <dbReference type="Pfam" id="PF22936"/>
    </source>
</evidence>
<sequence length="321" mass="35720">MQQPLPNPNDISDPTTAMNMELVLMAKTFKLNYSTPTNNNQRISSNPHNRLGTMQGKLQGIEIGIMQCKMQGIRLFRISSESGYSETVWAEGNGNGNNGNQIRCYNYKGLGHYASNCIVRPRRRDAAYLQTQLLIYQKEKAGAAAGNIYEIDEVNSNCILMANLQQASTSGTQTDKAPVYDSDGSTESDINVISVDSSVEHSGGIVEQQPATVEETRVENTAKTRRPQPRSNTKNDRVPSASKSSYTKNKEVEVEDHLRNLLLSKNRKHMAVQIYLWCVNSGCSKHMTGNMKLLINFVWKFMGTVRFGNDHVAAIMGYGDL</sequence>
<dbReference type="EMBL" id="BQNB010012808">
    <property type="protein sequence ID" value="GJT08175.1"/>
    <property type="molecule type" value="Genomic_DNA"/>
</dbReference>
<keyword evidence="4" id="KW-1185">Reference proteome</keyword>
<evidence type="ECO:0000256" key="1">
    <source>
        <dbReference type="SAM" id="MobiDB-lite"/>
    </source>
</evidence>
<gene>
    <name evidence="3" type="ORF">Tco_0842637</name>
</gene>
<protein>
    <submittedName>
        <fullName evidence="3">Integrase, catalytic region, zinc finger, CCHC-type containing protein</fullName>
    </submittedName>
</protein>
<organism evidence="3 4">
    <name type="scientific">Tanacetum coccineum</name>
    <dbReference type="NCBI Taxonomy" id="301880"/>
    <lineage>
        <taxon>Eukaryota</taxon>
        <taxon>Viridiplantae</taxon>
        <taxon>Streptophyta</taxon>
        <taxon>Embryophyta</taxon>
        <taxon>Tracheophyta</taxon>
        <taxon>Spermatophyta</taxon>
        <taxon>Magnoliopsida</taxon>
        <taxon>eudicotyledons</taxon>
        <taxon>Gunneridae</taxon>
        <taxon>Pentapetalae</taxon>
        <taxon>asterids</taxon>
        <taxon>campanulids</taxon>
        <taxon>Asterales</taxon>
        <taxon>Asteraceae</taxon>
        <taxon>Asteroideae</taxon>
        <taxon>Anthemideae</taxon>
        <taxon>Anthemidinae</taxon>
        <taxon>Tanacetum</taxon>
    </lineage>
</organism>
<feature type="domain" description="Retrovirus-related Pol polyprotein from transposon TNT 1-94-like beta-barrel" evidence="2">
    <location>
        <begin position="277"/>
        <end position="320"/>
    </location>
</feature>
<dbReference type="InterPro" id="IPR054722">
    <property type="entry name" value="PolX-like_BBD"/>
</dbReference>
<dbReference type="SUPFAM" id="SSF57756">
    <property type="entry name" value="Retrovirus zinc finger-like domains"/>
    <property type="match status" value="1"/>
</dbReference>
<evidence type="ECO:0000313" key="4">
    <source>
        <dbReference type="Proteomes" id="UP001151760"/>
    </source>
</evidence>
<dbReference type="Pfam" id="PF22936">
    <property type="entry name" value="Pol_BBD"/>
    <property type="match status" value="1"/>
</dbReference>
<proteinExistence type="predicted"/>
<dbReference type="InterPro" id="IPR036875">
    <property type="entry name" value="Znf_CCHC_sf"/>
</dbReference>